<dbReference type="Proteomes" id="UP001148018">
    <property type="component" value="Unassembled WGS sequence"/>
</dbReference>
<evidence type="ECO:0000256" key="1">
    <source>
        <dbReference type="SAM" id="MobiDB-lite"/>
    </source>
</evidence>
<gene>
    <name evidence="2" type="ORF">NHX12_032540</name>
</gene>
<accession>A0A9Q0IIE4</accession>
<evidence type="ECO:0000313" key="3">
    <source>
        <dbReference type="Proteomes" id="UP001148018"/>
    </source>
</evidence>
<keyword evidence="3" id="KW-1185">Reference proteome</keyword>
<organism evidence="2 3">
    <name type="scientific">Muraenolepis orangiensis</name>
    <name type="common">Patagonian moray cod</name>
    <dbReference type="NCBI Taxonomy" id="630683"/>
    <lineage>
        <taxon>Eukaryota</taxon>
        <taxon>Metazoa</taxon>
        <taxon>Chordata</taxon>
        <taxon>Craniata</taxon>
        <taxon>Vertebrata</taxon>
        <taxon>Euteleostomi</taxon>
        <taxon>Actinopterygii</taxon>
        <taxon>Neopterygii</taxon>
        <taxon>Teleostei</taxon>
        <taxon>Neoteleostei</taxon>
        <taxon>Acanthomorphata</taxon>
        <taxon>Zeiogadaria</taxon>
        <taxon>Gadariae</taxon>
        <taxon>Gadiformes</taxon>
        <taxon>Muraenolepidoidei</taxon>
        <taxon>Muraenolepididae</taxon>
        <taxon>Muraenolepis</taxon>
    </lineage>
</organism>
<reference evidence="2" key="1">
    <citation type="submission" date="2022-07" db="EMBL/GenBank/DDBJ databases">
        <title>Chromosome-level genome of Muraenolepis orangiensis.</title>
        <authorList>
            <person name="Kim J."/>
        </authorList>
    </citation>
    <scope>NUCLEOTIDE SEQUENCE</scope>
    <source>
        <strain evidence="2">KU_S4_2022</strain>
        <tissue evidence="2">Muscle</tissue>
    </source>
</reference>
<dbReference type="EMBL" id="JANIIK010000047">
    <property type="protein sequence ID" value="KAJ3601572.1"/>
    <property type="molecule type" value="Genomic_DNA"/>
</dbReference>
<evidence type="ECO:0000313" key="2">
    <source>
        <dbReference type="EMBL" id="KAJ3601572.1"/>
    </source>
</evidence>
<name>A0A9Q0IIE4_9TELE</name>
<dbReference type="AlphaFoldDB" id="A0A9Q0IIE4"/>
<comment type="caution">
    <text evidence="2">The sequence shown here is derived from an EMBL/GenBank/DDBJ whole genome shotgun (WGS) entry which is preliminary data.</text>
</comment>
<protein>
    <submittedName>
        <fullName evidence="2">Uncharacterized protein</fullName>
    </submittedName>
</protein>
<proteinExistence type="predicted"/>
<sequence>MQRSIRTLSGPGGPVLQGKTMPAIAVASSKLLGAVSSQREKAIQQVMKIRGGGEQTGRRERKPHALLTLEVEEFIQELHHRRGVKSSGSRIPLEDRLQSQESGQHVESYLLDILKNWDR</sequence>
<feature type="region of interest" description="Disordered" evidence="1">
    <location>
        <begin position="83"/>
        <end position="103"/>
    </location>
</feature>